<accession>A0A0S4QLW4</accession>
<dbReference type="PANTHER" id="PTHR44169:SF6">
    <property type="entry name" value="NADPH-DEPENDENT 1-ACYLDIHYDROXYACETONE PHOSPHATE REDUCTASE"/>
    <property type="match status" value="1"/>
</dbReference>
<evidence type="ECO:0000256" key="2">
    <source>
        <dbReference type="ARBA" id="ARBA00023002"/>
    </source>
</evidence>
<dbReference type="AlphaFoldDB" id="A0A0S4QLW4"/>
<evidence type="ECO:0000256" key="3">
    <source>
        <dbReference type="RuleBase" id="RU000363"/>
    </source>
</evidence>
<dbReference type="RefSeq" id="WP_091276341.1">
    <property type="nucleotide sequence ID" value="NZ_FAOZ01000007.1"/>
</dbReference>
<gene>
    <name evidence="4" type="ORF">Ga0074812_107192</name>
</gene>
<dbReference type="Gene3D" id="3.40.50.720">
    <property type="entry name" value="NAD(P)-binding Rossmann-like Domain"/>
    <property type="match status" value="1"/>
</dbReference>
<protein>
    <submittedName>
        <fullName evidence="4">Short-chain dehydrogenase</fullName>
    </submittedName>
</protein>
<reference evidence="5" key="1">
    <citation type="submission" date="2015-11" db="EMBL/GenBank/DDBJ databases">
        <authorList>
            <person name="Varghese N."/>
        </authorList>
    </citation>
    <scope>NUCLEOTIDE SEQUENCE [LARGE SCALE GENOMIC DNA]</scope>
    <source>
        <strain evidence="5">DSM 45899</strain>
    </source>
</reference>
<evidence type="ECO:0000256" key="1">
    <source>
        <dbReference type="ARBA" id="ARBA00006484"/>
    </source>
</evidence>
<dbReference type="GO" id="GO:0016491">
    <property type="term" value="F:oxidoreductase activity"/>
    <property type="evidence" value="ECO:0007669"/>
    <property type="project" value="UniProtKB-KW"/>
</dbReference>
<dbReference type="NCBIfam" id="NF004826">
    <property type="entry name" value="PRK06182.1"/>
    <property type="match status" value="1"/>
</dbReference>
<proteinExistence type="inferred from homology"/>
<dbReference type="CDD" id="cd05374">
    <property type="entry name" value="17beta-HSD-like_SDR_c"/>
    <property type="match status" value="1"/>
</dbReference>
<dbReference type="PANTHER" id="PTHR44169">
    <property type="entry name" value="NADPH-DEPENDENT 1-ACYLDIHYDROXYACETONE PHOSPHATE REDUCTASE"/>
    <property type="match status" value="1"/>
</dbReference>
<dbReference type="Proteomes" id="UP000198802">
    <property type="component" value="Unassembled WGS sequence"/>
</dbReference>
<evidence type="ECO:0000313" key="4">
    <source>
        <dbReference type="EMBL" id="CUU56308.1"/>
    </source>
</evidence>
<sequence length="278" mass="29475">MARKVALVTGASSGIGEHTARRLHQAGFVVYGAARRVDRMAELAATGVHTIALDVTDEASAKNAVTEILAAEGRIDVLVNNAGYGSYGAVEDVPISEARAQFDVNLFGLAHLTRMVLPAMRAQGGGTIINISSMGGRFATPLGAWYHASKYAVEGLSDTMRLELKRFGIDVVLIEPGLIRTEWGAIAADRLRATSADGPYAEQAAAVAASLERSSRPDARRTSPPAVIADAVTKAATARSPRTRYVVGFGARPLILLSRILPNRAFDILIRRTVGMPA</sequence>
<evidence type="ECO:0000313" key="5">
    <source>
        <dbReference type="Proteomes" id="UP000198802"/>
    </source>
</evidence>
<comment type="similarity">
    <text evidence="1 3">Belongs to the short-chain dehydrogenases/reductases (SDR) family.</text>
</comment>
<dbReference type="InterPro" id="IPR002347">
    <property type="entry name" value="SDR_fam"/>
</dbReference>
<dbReference type="InterPro" id="IPR036291">
    <property type="entry name" value="NAD(P)-bd_dom_sf"/>
</dbReference>
<organism evidence="4 5">
    <name type="scientific">Parafrankia irregularis</name>
    <dbReference type="NCBI Taxonomy" id="795642"/>
    <lineage>
        <taxon>Bacteria</taxon>
        <taxon>Bacillati</taxon>
        <taxon>Actinomycetota</taxon>
        <taxon>Actinomycetes</taxon>
        <taxon>Frankiales</taxon>
        <taxon>Frankiaceae</taxon>
        <taxon>Parafrankia</taxon>
    </lineage>
</organism>
<keyword evidence="5" id="KW-1185">Reference proteome</keyword>
<name>A0A0S4QLW4_9ACTN</name>
<dbReference type="PRINTS" id="PR00080">
    <property type="entry name" value="SDRFAMILY"/>
</dbReference>
<dbReference type="EMBL" id="FAOZ01000007">
    <property type="protein sequence ID" value="CUU56308.1"/>
    <property type="molecule type" value="Genomic_DNA"/>
</dbReference>
<dbReference type="Pfam" id="PF00106">
    <property type="entry name" value="adh_short"/>
    <property type="match status" value="1"/>
</dbReference>
<dbReference type="SUPFAM" id="SSF51735">
    <property type="entry name" value="NAD(P)-binding Rossmann-fold domains"/>
    <property type="match status" value="1"/>
</dbReference>
<keyword evidence="2" id="KW-0560">Oxidoreductase</keyword>
<dbReference type="PRINTS" id="PR00081">
    <property type="entry name" value="GDHRDH"/>
</dbReference>